<keyword evidence="5" id="KW-0966">Cell projection</keyword>
<feature type="signal peptide" evidence="3">
    <location>
        <begin position="1"/>
        <end position="30"/>
    </location>
</feature>
<dbReference type="AlphaFoldDB" id="A0A418ZS51"/>
<dbReference type="PROSITE" id="PS51123">
    <property type="entry name" value="OMPA_2"/>
    <property type="match status" value="1"/>
</dbReference>
<accession>A0A418ZS51</accession>
<dbReference type="Gene3D" id="3.40.1520.20">
    <property type="match status" value="2"/>
</dbReference>
<dbReference type="InterPro" id="IPR006665">
    <property type="entry name" value="OmpA-like"/>
</dbReference>
<keyword evidence="1" id="KW-0472">Membrane</keyword>
<dbReference type="InterPro" id="IPR036737">
    <property type="entry name" value="OmpA-like_sf"/>
</dbReference>
<dbReference type="SUPFAM" id="SSF103088">
    <property type="entry name" value="OmpA-like"/>
    <property type="match status" value="1"/>
</dbReference>
<evidence type="ECO:0000256" key="3">
    <source>
        <dbReference type="SAM" id="SignalP"/>
    </source>
</evidence>
<protein>
    <submittedName>
        <fullName evidence="5">Flagellar motor protein MotB</fullName>
    </submittedName>
</protein>
<feature type="chain" id="PRO_5019315881" evidence="3">
    <location>
        <begin position="31"/>
        <end position="627"/>
    </location>
</feature>
<dbReference type="CDD" id="cd07185">
    <property type="entry name" value="OmpA_C-like"/>
    <property type="match status" value="1"/>
</dbReference>
<dbReference type="EMBL" id="QZEV01000086">
    <property type="protein sequence ID" value="RJK99954.1"/>
    <property type="molecule type" value="Genomic_DNA"/>
</dbReference>
<feature type="domain" description="OmpA-like" evidence="4">
    <location>
        <begin position="484"/>
        <end position="601"/>
    </location>
</feature>
<dbReference type="PANTHER" id="PTHR30329:SF21">
    <property type="entry name" value="LIPOPROTEIN YIAD-RELATED"/>
    <property type="match status" value="1"/>
</dbReference>
<dbReference type="PANTHER" id="PTHR30329">
    <property type="entry name" value="STATOR ELEMENT OF FLAGELLAR MOTOR COMPLEX"/>
    <property type="match status" value="1"/>
</dbReference>
<evidence type="ECO:0000256" key="1">
    <source>
        <dbReference type="PROSITE-ProRule" id="PRU00473"/>
    </source>
</evidence>
<sequence length="627" mass="65279">MASKRRLTASVATILVLTGAAGLSWLGADAAATYLEDRSSREVTQALRAAGHDWVRVRSDGLRVELTGTAPTEVERFRALTQAGMAVDAGRVSDAMTVASVEAMTPPDFKVELLRNDQGLSLIGLMPAATDRAGLMRDLGAQGDDVTDLLESADHPMPAGWADALALGAQAARMAAQAKVSVAPGRVQVAALAADDADKARLETELRRLTPAGVALDLQVSAPRPVVAPFVLRLVLDEGGARFDACTADDDAARERIAEAAARLGVAGAAPCMLGLGAPDADWGMAAEAAILALGQLGAGQVTLSDHQVAITAPATVARAEFDRAVAGLDAALPGAYQLQADLDRPETDPEPIEFTATLPPSGSLSMRGQIADAQMRQAVDSFARSRFNVSRSGLRSDPDVPGGWTVRVIAALEAMGTLDAGQVRVTPDAVELGGVSGDPQATENAAGILAERLGPGARYRLSITYDRRLDEALGLPDGDECVAQLNLVMSESEIGFEPNRSSIAGDPEPTLAQLGPIMQDCADFQIEAGGHTDSQGSQGFNAELSRSRAQAIVSAMQGAGIDVTNMAVRGYGESQPIATNETEEGREANRRIEFRLLSPQPVRADSLPAPRVVNGVTGQTPVEAPA</sequence>
<dbReference type="OrthoDB" id="5525824at2"/>
<keyword evidence="5" id="KW-0969">Cilium</keyword>
<evidence type="ECO:0000256" key="2">
    <source>
        <dbReference type="SAM" id="MobiDB-lite"/>
    </source>
</evidence>
<keyword evidence="6" id="KW-1185">Reference proteome</keyword>
<dbReference type="GO" id="GO:0016020">
    <property type="term" value="C:membrane"/>
    <property type="evidence" value="ECO:0007669"/>
    <property type="project" value="UniProtKB-UniRule"/>
</dbReference>
<dbReference type="InterPro" id="IPR050330">
    <property type="entry name" value="Bact_OuterMem_StrucFunc"/>
</dbReference>
<dbReference type="RefSeq" id="WP_119887142.1">
    <property type="nucleotide sequence ID" value="NZ_QZEV01000086.1"/>
</dbReference>
<feature type="non-terminal residue" evidence="5">
    <location>
        <position position="627"/>
    </location>
</feature>
<feature type="region of interest" description="Disordered" evidence="2">
    <location>
        <begin position="601"/>
        <end position="627"/>
    </location>
</feature>
<evidence type="ECO:0000259" key="4">
    <source>
        <dbReference type="PROSITE" id="PS51123"/>
    </source>
</evidence>
<reference evidence="5 6" key="1">
    <citation type="submission" date="2018-09" db="EMBL/GenBank/DDBJ databases">
        <title>Paracoccus onubensis nov. sp. a moderate halophilic bacterium isolated from Gruta de las Maravillas (Aracena, Spain).</title>
        <authorList>
            <person name="Jurado V."/>
            <person name="Gutierrez-Patricio S."/>
            <person name="Gonzalez-Pimentel J.L."/>
            <person name="Laiz L."/>
            <person name="Saiz-Jimenez C."/>
        </authorList>
    </citation>
    <scope>NUCLEOTIDE SEQUENCE [LARGE SCALE GENOMIC DNA]</scope>
    <source>
        <strain evidence="5 6">DSM 19484</strain>
    </source>
</reference>
<organism evidence="5 6">
    <name type="scientific">Paracoccus aestuarii</name>
    <dbReference type="NCBI Taxonomy" id="453842"/>
    <lineage>
        <taxon>Bacteria</taxon>
        <taxon>Pseudomonadati</taxon>
        <taxon>Pseudomonadota</taxon>
        <taxon>Alphaproteobacteria</taxon>
        <taxon>Rhodobacterales</taxon>
        <taxon>Paracoccaceae</taxon>
        <taxon>Paracoccus</taxon>
    </lineage>
</organism>
<name>A0A418ZS51_9RHOB</name>
<evidence type="ECO:0000313" key="6">
    <source>
        <dbReference type="Proteomes" id="UP000285530"/>
    </source>
</evidence>
<gene>
    <name evidence="5" type="ORF">D3P06_14045</name>
</gene>
<dbReference type="Pfam" id="PF00691">
    <property type="entry name" value="OmpA"/>
    <property type="match status" value="1"/>
</dbReference>
<keyword evidence="3" id="KW-0732">Signal</keyword>
<proteinExistence type="predicted"/>
<evidence type="ECO:0000313" key="5">
    <source>
        <dbReference type="EMBL" id="RJK99954.1"/>
    </source>
</evidence>
<dbReference type="Proteomes" id="UP000285530">
    <property type="component" value="Unassembled WGS sequence"/>
</dbReference>
<keyword evidence="5" id="KW-0282">Flagellum</keyword>
<dbReference type="Gene3D" id="3.30.1330.60">
    <property type="entry name" value="OmpA-like domain"/>
    <property type="match status" value="1"/>
</dbReference>
<comment type="caution">
    <text evidence="5">The sequence shown here is derived from an EMBL/GenBank/DDBJ whole genome shotgun (WGS) entry which is preliminary data.</text>
</comment>